<dbReference type="Gene3D" id="1.25.40.10">
    <property type="entry name" value="Tetratricopeptide repeat domain"/>
    <property type="match status" value="2"/>
</dbReference>
<dbReference type="EMBL" id="MT631242">
    <property type="protein sequence ID" value="QNO47122.1"/>
    <property type="molecule type" value="Genomic_DNA"/>
</dbReference>
<dbReference type="AlphaFoldDB" id="A0A7G9YGI8"/>
<evidence type="ECO:0000313" key="5">
    <source>
        <dbReference type="EMBL" id="QNO47122.1"/>
    </source>
</evidence>
<dbReference type="PANTHER" id="PTHR45641">
    <property type="entry name" value="TETRATRICOPEPTIDE REPEAT PROTEIN (AFU_ORTHOLOGUE AFUA_6G03870)"/>
    <property type="match status" value="1"/>
</dbReference>
<keyword evidence="4" id="KW-0812">Transmembrane</keyword>
<evidence type="ECO:0000256" key="2">
    <source>
        <dbReference type="ARBA" id="ARBA00022803"/>
    </source>
</evidence>
<keyword evidence="4" id="KW-1133">Transmembrane helix</keyword>
<dbReference type="PROSITE" id="PS50293">
    <property type="entry name" value="TPR_REGION"/>
    <property type="match status" value="3"/>
</dbReference>
<gene>
    <name evidence="5" type="primary">ycf3</name>
    <name evidence="5" type="ORF">ANPEMHCN_00001</name>
</gene>
<reference evidence="5" key="1">
    <citation type="submission" date="2020-06" db="EMBL/GenBank/DDBJ databases">
        <title>Unique genomic features of the anaerobic methanotrophic archaea.</title>
        <authorList>
            <person name="Chadwick G.L."/>
            <person name="Skennerton C.T."/>
            <person name="Laso-Perez R."/>
            <person name="Leu A.O."/>
            <person name="Speth D.R."/>
            <person name="Yu H."/>
            <person name="Morgan-Lang C."/>
            <person name="Hatzenpichler R."/>
            <person name="Goudeau D."/>
            <person name="Malmstrom R."/>
            <person name="Brazelton W.J."/>
            <person name="Woyke T."/>
            <person name="Hallam S.J."/>
            <person name="Tyson G.W."/>
            <person name="Wegener G."/>
            <person name="Boetius A."/>
            <person name="Orphan V."/>
        </authorList>
    </citation>
    <scope>NUCLEOTIDE SEQUENCE</scope>
</reference>
<dbReference type="Pfam" id="PF13424">
    <property type="entry name" value="TPR_12"/>
    <property type="match status" value="2"/>
</dbReference>
<dbReference type="InterPro" id="IPR011990">
    <property type="entry name" value="TPR-like_helical_dom_sf"/>
</dbReference>
<evidence type="ECO:0000256" key="3">
    <source>
        <dbReference type="PROSITE-ProRule" id="PRU00339"/>
    </source>
</evidence>
<name>A0A7G9YGI8_9EURY</name>
<proteinExistence type="predicted"/>
<dbReference type="PROSITE" id="PS50005">
    <property type="entry name" value="TPR"/>
    <property type="match status" value="4"/>
</dbReference>
<feature type="transmembrane region" description="Helical" evidence="4">
    <location>
        <begin position="547"/>
        <end position="569"/>
    </location>
</feature>
<dbReference type="PANTHER" id="PTHR45641:SF1">
    <property type="entry name" value="AAA+ ATPASE DOMAIN-CONTAINING PROTEIN"/>
    <property type="match status" value="1"/>
</dbReference>
<keyword evidence="4" id="KW-0472">Membrane</keyword>
<dbReference type="SMART" id="SM00028">
    <property type="entry name" value="TPR"/>
    <property type="match status" value="5"/>
</dbReference>
<feature type="repeat" description="TPR" evidence="3">
    <location>
        <begin position="94"/>
        <end position="127"/>
    </location>
</feature>
<dbReference type="InterPro" id="IPR019734">
    <property type="entry name" value="TPR_rpt"/>
</dbReference>
<feature type="repeat" description="TPR" evidence="3">
    <location>
        <begin position="14"/>
        <end position="47"/>
    </location>
</feature>
<sequence length="601" mass="67071">MKIKEALGDRHGLASTYGNLGSMYYRTGEWGRTIEYYEKSMKIFEALGDRHGLAQTYGNLGLMYIRKGEWDLAIEYYEKDVQISEALGDQHGLAQTYNNLGNVYAKKGEWDRAIEYYEKSMKIKEALGDRHGLAQTYNNFGGAYARKGEWDRAIKYYEKSMKITEALGDQHGVGITLSNIGKGYLDRSNPVEAKSNLKEAIKMIRPDARPEYANALDWLAASLRVVADQKKHETKLTSSGTDRAKLVSDAAELYREASERYEETHRLPLARMPRSLMMDAHLTRGLSYSVRNITEEDAGKAVALLDSAITEMKAALEFADGADTIRIEGVITSHKAKRCVREIWLHREDAKRRDRLLDEAIDYLGEASESFSSLGETGACSSKTCDGCRHLYTALGLIRDGYREESNQKIMDAVSEIRLAEECYQSISNELGTDVLDQVNEILMRVADNLKNVEGFDPGGAVDAANNVFDALDEIAGVGLRNMIKILVFDEAGNVTEKKISEGTTTGGEQTITVVGGHNVIQTAGRDMEQRGESLPEKQKSVSQWDIILGAISGFSVDAIAIILMHYYFEESVKSHPILLVTLFVITLFATIFIRHKISKP</sequence>
<feature type="repeat" description="TPR" evidence="3">
    <location>
        <begin position="54"/>
        <end position="87"/>
    </location>
</feature>
<evidence type="ECO:0000256" key="4">
    <source>
        <dbReference type="SAM" id="Phobius"/>
    </source>
</evidence>
<evidence type="ECO:0000256" key="1">
    <source>
        <dbReference type="ARBA" id="ARBA00022737"/>
    </source>
</evidence>
<dbReference type="Pfam" id="PF13374">
    <property type="entry name" value="TPR_10"/>
    <property type="match status" value="1"/>
</dbReference>
<keyword evidence="1" id="KW-0677">Repeat</keyword>
<feature type="transmembrane region" description="Helical" evidence="4">
    <location>
        <begin position="575"/>
        <end position="594"/>
    </location>
</feature>
<accession>A0A7G9YGI8</accession>
<keyword evidence="2 3" id="KW-0802">TPR repeat</keyword>
<dbReference type="SUPFAM" id="SSF48452">
    <property type="entry name" value="TPR-like"/>
    <property type="match status" value="1"/>
</dbReference>
<feature type="repeat" description="TPR" evidence="3">
    <location>
        <begin position="134"/>
        <end position="167"/>
    </location>
</feature>
<protein>
    <submittedName>
        <fullName evidence="5">Photosystem I assembly protein Ycf3</fullName>
    </submittedName>
</protein>
<organism evidence="5">
    <name type="scientific">Candidatus Methanogaster sp. ANME-2c ERB4</name>
    <dbReference type="NCBI Taxonomy" id="2759911"/>
    <lineage>
        <taxon>Archaea</taxon>
        <taxon>Methanobacteriati</taxon>
        <taxon>Methanobacteriota</taxon>
        <taxon>Stenosarchaea group</taxon>
        <taxon>Methanomicrobia</taxon>
        <taxon>Methanosarcinales</taxon>
        <taxon>ANME-2 cluster</taxon>
        <taxon>Candidatus Methanogasteraceae</taxon>
        <taxon>Candidatus Methanogaster</taxon>
    </lineage>
</organism>